<reference evidence="2 3" key="1">
    <citation type="submission" date="2017-05" db="EMBL/GenBank/DDBJ databases">
        <authorList>
            <person name="Varghese N."/>
            <person name="Submissions S."/>
        </authorList>
    </citation>
    <scope>NUCLEOTIDE SEQUENCE [LARGE SCALE GENOMIC DNA]</scope>
    <source>
        <strain evidence="2 3">DSM 19036</strain>
    </source>
</reference>
<evidence type="ECO:0000313" key="3">
    <source>
        <dbReference type="Proteomes" id="UP000320300"/>
    </source>
</evidence>
<dbReference type="InterPro" id="IPR036259">
    <property type="entry name" value="MFS_trans_sf"/>
</dbReference>
<feature type="transmembrane region" description="Helical" evidence="1">
    <location>
        <begin position="40"/>
        <end position="60"/>
    </location>
</feature>
<keyword evidence="1" id="KW-1133">Transmembrane helix</keyword>
<dbReference type="Proteomes" id="UP000320300">
    <property type="component" value="Unassembled WGS sequence"/>
</dbReference>
<organism evidence="2 3">
    <name type="scientific">Pedobacter westerhofensis</name>
    <dbReference type="NCBI Taxonomy" id="425512"/>
    <lineage>
        <taxon>Bacteria</taxon>
        <taxon>Pseudomonadati</taxon>
        <taxon>Bacteroidota</taxon>
        <taxon>Sphingobacteriia</taxon>
        <taxon>Sphingobacteriales</taxon>
        <taxon>Sphingobacteriaceae</taxon>
        <taxon>Pedobacter</taxon>
    </lineage>
</organism>
<dbReference type="SUPFAM" id="SSF103473">
    <property type="entry name" value="MFS general substrate transporter"/>
    <property type="match status" value="1"/>
</dbReference>
<evidence type="ECO:0000256" key="1">
    <source>
        <dbReference type="SAM" id="Phobius"/>
    </source>
</evidence>
<proteinExistence type="predicted"/>
<feature type="transmembrane region" description="Helical" evidence="1">
    <location>
        <begin position="66"/>
        <end position="87"/>
    </location>
</feature>
<dbReference type="OrthoDB" id="794917at2"/>
<dbReference type="EMBL" id="FXTN01000001">
    <property type="protein sequence ID" value="SMO36718.1"/>
    <property type="molecule type" value="Genomic_DNA"/>
</dbReference>
<dbReference type="AlphaFoldDB" id="A0A521API2"/>
<keyword evidence="1" id="KW-0472">Membrane</keyword>
<evidence type="ECO:0000313" key="2">
    <source>
        <dbReference type="EMBL" id="SMO36718.1"/>
    </source>
</evidence>
<name>A0A521API2_9SPHI</name>
<feature type="transmembrane region" description="Helical" evidence="1">
    <location>
        <begin position="123"/>
        <end position="143"/>
    </location>
</feature>
<dbReference type="RefSeq" id="WP_142526445.1">
    <property type="nucleotide sequence ID" value="NZ_CBCSJO010000002.1"/>
</dbReference>
<sequence>MQDFENIQSLWQSHSVEVKISSGEMLDQAKKEVNAIRIKSLLNIGGMVLSFIAFSAALLYFNFDSWTTNLGIEILVLAVAIYTILLYREHRLISRNDFTEHPGAFLGKLHEYQLSRFNLYNRLYWFYVAAISLGFVLFFFETLHNLDTWIQVSIILFTVLWMVFCATILRKAFMKKEKERIDLLIEKFERISAQFGENGPI</sequence>
<keyword evidence="3" id="KW-1185">Reference proteome</keyword>
<keyword evidence="1" id="KW-0812">Transmembrane</keyword>
<feature type="transmembrane region" description="Helical" evidence="1">
    <location>
        <begin position="149"/>
        <end position="169"/>
    </location>
</feature>
<gene>
    <name evidence="2" type="ORF">SAMN06265348_101349</name>
</gene>
<accession>A0A521API2</accession>
<protein>
    <submittedName>
        <fullName evidence="2">Uncharacterized protein</fullName>
    </submittedName>
</protein>